<dbReference type="EMBL" id="BLXT01005777">
    <property type="protein sequence ID" value="GFO25771.1"/>
    <property type="molecule type" value="Genomic_DNA"/>
</dbReference>
<evidence type="ECO:0000256" key="1">
    <source>
        <dbReference type="SAM" id="MobiDB-lite"/>
    </source>
</evidence>
<dbReference type="Proteomes" id="UP000735302">
    <property type="component" value="Unassembled WGS sequence"/>
</dbReference>
<feature type="compositionally biased region" description="Acidic residues" evidence="1">
    <location>
        <begin position="155"/>
        <end position="181"/>
    </location>
</feature>
<name>A0AAV4C309_9GAST</name>
<dbReference type="AlphaFoldDB" id="A0AAV4C309"/>
<accession>A0AAV4C309</accession>
<comment type="caution">
    <text evidence="3">The sequence shown here is derived from an EMBL/GenBank/DDBJ whole genome shotgun (WGS) entry which is preliminary data.</text>
</comment>
<organism evidence="3 4">
    <name type="scientific">Plakobranchus ocellatus</name>
    <dbReference type="NCBI Taxonomy" id="259542"/>
    <lineage>
        <taxon>Eukaryota</taxon>
        <taxon>Metazoa</taxon>
        <taxon>Spiralia</taxon>
        <taxon>Lophotrochozoa</taxon>
        <taxon>Mollusca</taxon>
        <taxon>Gastropoda</taxon>
        <taxon>Heterobranchia</taxon>
        <taxon>Euthyneura</taxon>
        <taxon>Panpulmonata</taxon>
        <taxon>Sacoglossa</taxon>
        <taxon>Placobranchoidea</taxon>
        <taxon>Plakobranchidae</taxon>
        <taxon>Plakobranchus</taxon>
    </lineage>
</organism>
<evidence type="ECO:0000313" key="3">
    <source>
        <dbReference type="EMBL" id="GFO25771.1"/>
    </source>
</evidence>
<keyword evidence="2" id="KW-0732">Signal</keyword>
<protein>
    <submittedName>
        <fullName evidence="3">Uncharacterized protein</fullName>
    </submittedName>
</protein>
<feature type="compositionally biased region" description="Basic residues" evidence="1">
    <location>
        <begin position="129"/>
        <end position="141"/>
    </location>
</feature>
<evidence type="ECO:0000313" key="4">
    <source>
        <dbReference type="Proteomes" id="UP000735302"/>
    </source>
</evidence>
<feature type="signal peptide" evidence="2">
    <location>
        <begin position="1"/>
        <end position="19"/>
    </location>
</feature>
<reference evidence="3 4" key="1">
    <citation type="journal article" date="2021" name="Elife">
        <title>Chloroplast acquisition without the gene transfer in kleptoplastic sea slugs, Plakobranchus ocellatus.</title>
        <authorList>
            <person name="Maeda T."/>
            <person name="Takahashi S."/>
            <person name="Yoshida T."/>
            <person name="Shimamura S."/>
            <person name="Takaki Y."/>
            <person name="Nagai Y."/>
            <person name="Toyoda A."/>
            <person name="Suzuki Y."/>
            <person name="Arimoto A."/>
            <person name="Ishii H."/>
            <person name="Satoh N."/>
            <person name="Nishiyama T."/>
            <person name="Hasebe M."/>
            <person name="Maruyama T."/>
            <person name="Minagawa J."/>
            <person name="Obokata J."/>
            <person name="Shigenobu S."/>
        </authorList>
    </citation>
    <scope>NUCLEOTIDE SEQUENCE [LARGE SCALE GENOMIC DNA]</scope>
</reference>
<sequence>MPQSALLLTFKLFFSRVSALSSGTSENPIGKVPPKLRINQMVLHAVSLLSTCPIACKSIILEPVRLELPLGRIVSAFRKRGWLICARANINKPLSGQAYKTSFHLTEGCSNVIYSFFGRRKEEEEGERRRRKRRRRRRKKKKEEEEKKIKKKKEEEEEEEEEEEKEEEEGGGGGEEEEEYM</sequence>
<feature type="compositionally biased region" description="Basic and acidic residues" evidence="1">
    <location>
        <begin position="142"/>
        <end position="154"/>
    </location>
</feature>
<proteinExistence type="predicted"/>
<gene>
    <name evidence="3" type="ORF">PoB_005227600</name>
</gene>
<feature type="region of interest" description="Disordered" evidence="1">
    <location>
        <begin position="125"/>
        <end position="181"/>
    </location>
</feature>
<feature type="chain" id="PRO_5043741457" evidence="2">
    <location>
        <begin position="20"/>
        <end position="181"/>
    </location>
</feature>
<evidence type="ECO:0000256" key="2">
    <source>
        <dbReference type="SAM" id="SignalP"/>
    </source>
</evidence>
<keyword evidence="4" id="KW-1185">Reference proteome</keyword>